<organism evidence="2 3">
    <name type="scientific">Acrocarpospora corrugata</name>
    <dbReference type="NCBI Taxonomy" id="35763"/>
    <lineage>
        <taxon>Bacteria</taxon>
        <taxon>Bacillati</taxon>
        <taxon>Actinomycetota</taxon>
        <taxon>Actinomycetes</taxon>
        <taxon>Streptosporangiales</taxon>
        <taxon>Streptosporangiaceae</taxon>
        <taxon>Acrocarpospora</taxon>
    </lineage>
</organism>
<keyword evidence="3" id="KW-1185">Reference proteome</keyword>
<dbReference type="EMBL" id="BLAD01000081">
    <property type="protein sequence ID" value="GES04362.1"/>
    <property type="molecule type" value="Genomic_DNA"/>
</dbReference>
<gene>
    <name evidence="2" type="ORF">Acor_64300</name>
</gene>
<protein>
    <submittedName>
        <fullName evidence="2">Uncharacterized protein</fullName>
    </submittedName>
</protein>
<accession>A0A5M3W8N2</accession>
<name>A0A5M3W8N2_9ACTN</name>
<evidence type="ECO:0000256" key="1">
    <source>
        <dbReference type="SAM" id="MobiDB-lite"/>
    </source>
</evidence>
<comment type="caution">
    <text evidence="2">The sequence shown here is derived from an EMBL/GenBank/DDBJ whole genome shotgun (WGS) entry which is preliminary data.</text>
</comment>
<feature type="region of interest" description="Disordered" evidence="1">
    <location>
        <begin position="1"/>
        <end position="26"/>
    </location>
</feature>
<reference evidence="2 3" key="1">
    <citation type="submission" date="2019-10" db="EMBL/GenBank/DDBJ databases">
        <title>Whole genome shotgun sequence of Acrocarpospora corrugata NBRC 13972.</title>
        <authorList>
            <person name="Ichikawa N."/>
            <person name="Kimura A."/>
            <person name="Kitahashi Y."/>
            <person name="Komaki H."/>
            <person name="Oguchi A."/>
        </authorList>
    </citation>
    <scope>NUCLEOTIDE SEQUENCE [LARGE SCALE GENOMIC DNA]</scope>
    <source>
        <strain evidence="2 3">NBRC 13972</strain>
    </source>
</reference>
<evidence type="ECO:0000313" key="3">
    <source>
        <dbReference type="Proteomes" id="UP000334990"/>
    </source>
</evidence>
<dbReference type="AlphaFoldDB" id="A0A5M3W8N2"/>
<sequence length="80" mass="8373">MRHRRERSPGRPAVSQADAAGQVIGGPPLGLTAERLSIRAALLGAAAITIPAVKFLAAAARTKPRVRVRLQSSSGHPDDQ</sequence>
<dbReference type="Proteomes" id="UP000334990">
    <property type="component" value="Unassembled WGS sequence"/>
</dbReference>
<proteinExistence type="predicted"/>
<evidence type="ECO:0000313" key="2">
    <source>
        <dbReference type="EMBL" id="GES04362.1"/>
    </source>
</evidence>